<evidence type="ECO:0000256" key="2">
    <source>
        <dbReference type="ARBA" id="ARBA00022723"/>
    </source>
</evidence>
<dbReference type="InterPro" id="IPR009056">
    <property type="entry name" value="Cyt_c-like_dom"/>
</dbReference>
<proteinExistence type="predicted"/>
<keyword evidence="7" id="KW-1185">Reference proteome</keyword>
<sequence length="109" mass="11778">MKTTRPGGATSGLMLAIATVIVITANSAWAAPQDVPSRGFVWKDGAEVYAKVCGYCHDAQIGPQIRGRSLPAAYIRTIVRNGHRAMPAFRSSEIDDESLIKLAEYISKN</sequence>
<evidence type="ECO:0000313" key="6">
    <source>
        <dbReference type="EMBL" id="SDQ74847.1"/>
    </source>
</evidence>
<evidence type="ECO:0000256" key="1">
    <source>
        <dbReference type="ARBA" id="ARBA00022617"/>
    </source>
</evidence>
<dbReference type="EMBL" id="FNKY01000001">
    <property type="protein sequence ID" value="SDQ74847.1"/>
    <property type="molecule type" value="Genomic_DNA"/>
</dbReference>
<keyword evidence="3" id="KW-0408">Iron</keyword>
<evidence type="ECO:0000256" key="4">
    <source>
        <dbReference type="SAM" id="SignalP"/>
    </source>
</evidence>
<dbReference type="Pfam" id="PF13442">
    <property type="entry name" value="Cytochrome_CBB3"/>
    <property type="match status" value="1"/>
</dbReference>
<name>A0ABY0TFM9_9PROT</name>
<reference evidence="6 7" key="1">
    <citation type="submission" date="2016-10" db="EMBL/GenBank/DDBJ databases">
        <authorList>
            <person name="Varghese N."/>
            <person name="Submissions S."/>
        </authorList>
    </citation>
    <scope>NUCLEOTIDE SEQUENCE [LARGE SCALE GENOMIC DNA]</scope>
    <source>
        <strain evidence="6 7">Nl1</strain>
    </source>
</reference>
<feature type="chain" id="PRO_5046327977" evidence="4">
    <location>
        <begin position="31"/>
        <end position="109"/>
    </location>
</feature>
<feature type="signal peptide" evidence="4">
    <location>
        <begin position="1"/>
        <end position="30"/>
    </location>
</feature>
<feature type="domain" description="Cytochrome c" evidence="5">
    <location>
        <begin position="42"/>
        <end position="106"/>
    </location>
</feature>
<dbReference type="Proteomes" id="UP000183471">
    <property type="component" value="Unassembled WGS sequence"/>
</dbReference>
<keyword evidence="4" id="KW-0732">Signal</keyword>
<dbReference type="Gene3D" id="1.10.760.10">
    <property type="entry name" value="Cytochrome c-like domain"/>
    <property type="match status" value="1"/>
</dbReference>
<dbReference type="InterPro" id="IPR036909">
    <property type="entry name" value="Cyt_c-like_dom_sf"/>
</dbReference>
<organism evidence="6 7">
    <name type="scientific">Nitrosospira multiformis</name>
    <dbReference type="NCBI Taxonomy" id="1231"/>
    <lineage>
        <taxon>Bacteria</taxon>
        <taxon>Pseudomonadati</taxon>
        <taxon>Pseudomonadota</taxon>
        <taxon>Betaproteobacteria</taxon>
        <taxon>Nitrosomonadales</taxon>
        <taxon>Nitrosomonadaceae</taxon>
        <taxon>Nitrosospira</taxon>
    </lineage>
</organism>
<keyword evidence="2" id="KW-0479">Metal-binding</keyword>
<evidence type="ECO:0000259" key="5">
    <source>
        <dbReference type="Pfam" id="PF13442"/>
    </source>
</evidence>
<dbReference type="SUPFAM" id="SSF46626">
    <property type="entry name" value="Cytochrome c"/>
    <property type="match status" value="1"/>
</dbReference>
<protein>
    <submittedName>
        <fullName evidence="6">Cytochrome C oxidase, cbb3-type, subunit III</fullName>
    </submittedName>
</protein>
<accession>A0ABY0TFM9</accession>
<comment type="caution">
    <text evidence="6">The sequence shown here is derived from an EMBL/GenBank/DDBJ whole genome shotgun (WGS) entry which is preliminary data.</text>
</comment>
<evidence type="ECO:0000313" key="7">
    <source>
        <dbReference type="Proteomes" id="UP000183471"/>
    </source>
</evidence>
<dbReference type="RefSeq" id="WP_074632283.1">
    <property type="nucleotide sequence ID" value="NZ_FNKY01000001.1"/>
</dbReference>
<gene>
    <name evidence="6" type="ORF">SAMN05216402_2131</name>
</gene>
<keyword evidence="1" id="KW-0349">Heme</keyword>
<evidence type="ECO:0000256" key="3">
    <source>
        <dbReference type="ARBA" id="ARBA00023004"/>
    </source>
</evidence>